<comment type="caution">
    <text evidence="3">The sequence shown here is derived from an EMBL/GenBank/DDBJ whole genome shotgun (WGS) entry which is preliminary data.</text>
</comment>
<dbReference type="PANTHER" id="PTHR33542:SF5">
    <property type="entry name" value="FERROCHELATASE CHE1"/>
    <property type="match status" value="1"/>
</dbReference>
<keyword evidence="1" id="KW-0479">Metal-binding</keyword>
<sequence length="249" mass="25719">MTALILVAHGSRHPRAEPCLAALAEAVAARVPAADDVRVAWLELVAPSLRDLCAEFAGRGIRDAVVVPLLFTEAFHRTVDLPAQAADAGAATGVRLDVRDGIGLGEGVKKAVVRSFLAAADDPRDDVLLVAVGSSSLAANDAVHRFAAELDGMVPGTVRAAFSVGAGTPSAAEALGGVVAGTVVVPLFTAPGLLWDRVRDRAAEVPGTTCAEPLGELLADVVLARWLDGNFGERTRGKERPAPCPAMKR</sequence>
<protein>
    <submittedName>
        <fullName evidence="3">Sirohydrochlorin chelatase</fullName>
    </submittedName>
</protein>
<keyword evidence="4" id="KW-1185">Reference proteome</keyword>
<reference evidence="4" key="1">
    <citation type="journal article" date="2019" name="Int. J. Syst. Evol. Microbiol.">
        <title>The Global Catalogue of Microorganisms (GCM) 10K type strain sequencing project: providing services to taxonomists for standard genome sequencing and annotation.</title>
        <authorList>
            <consortium name="The Broad Institute Genomics Platform"/>
            <consortium name="The Broad Institute Genome Sequencing Center for Infectious Disease"/>
            <person name="Wu L."/>
            <person name="Ma J."/>
        </authorList>
    </citation>
    <scope>NUCLEOTIDE SEQUENCE [LARGE SCALE GENOMIC DNA]</scope>
    <source>
        <strain evidence="4">CCUG 53252</strain>
    </source>
</reference>
<dbReference type="PANTHER" id="PTHR33542">
    <property type="entry name" value="SIROHYDROCHLORIN FERROCHELATASE, CHLOROPLASTIC"/>
    <property type="match status" value="1"/>
</dbReference>
<dbReference type="RefSeq" id="WP_290290290.1">
    <property type="nucleotide sequence ID" value="NZ_CP047211.1"/>
</dbReference>
<organism evidence="3 4">
    <name type="scientific">Corynebacterium hansenii</name>
    <dbReference type="NCBI Taxonomy" id="394964"/>
    <lineage>
        <taxon>Bacteria</taxon>
        <taxon>Bacillati</taxon>
        <taxon>Actinomycetota</taxon>
        <taxon>Actinomycetes</taxon>
        <taxon>Mycobacteriales</taxon>
        <taxon>Corynebacteriaceae</taxon>
        <taxon>Corynebacterium</taxon>
    </lineage>
</organism>
<evidence type="ECO:0000313" key="4">
    <source>
        <dbReference type="Proteomes" id="UP001595751"/>
    </source>
</evidence>
<dbReference type="Proteomes" id="UP001595751">
    <property type="component" value="Unassembled WGS sequence"/>
</dbReference>
<proteinExistence type="predicted"/>
<name>A0ABV7ZQY6_9CORY</name>
<dbReference type="EMBL" id="JBHRZN010000003">
    <property type="protein sequence ID" value="MFC3850536.1"/>
    <property type="molecule type" value="Genomic_DNA"/>
</dbReference>
<accession>A0ABV7ZQY6</accession>
<dbReference type="InterPro" id="IPR050963">
    <property type="entry name" value="Sirohydro_Cobaltochel/CbiX"/>
</dbReference>
<dbReference type="CDD" id="cd03416">
    <property type="entry name" value="CbiX_SirB_N"/>
    <property type="match status" value="1"/>
</dbReference>
<dbReference type="InterPro" id="IPR002762">
    <property type="entry name" value="CbiX-like"/>
</dbReference>
<evidence type="ECO:0000313" key="3">
    <source>
        <dbReference type="EMBL" id="MFC3850536.1"/>
    </source>
</evidence>
<gene>
    <name evidence="3" type="ORF">ACFORJ_10225</name>
</gene>
<evidence type="ECO:0000256" key="2">
    <source>
        <dbReference type="ARBA" id="ARBA00023239"/>
    </source>
</evidence>
<dbReference type="SUPFAM" id="SSF53800">
    <property type="entry name" value="Chelatase"/>
    <property type="match status" value="1"/>
</dbReference>
<dbReference type="Pfam" id="PF01903">
    <property type="entry name" value="CbiX"/>
    <property type="match status" value="1"/>
</dbReference>
<dbReference type="Gene3D" id="3.40.50.1400">
    <property type="match status" value="2"/>
</dbReference>
<evidence type="ECO:0000256" key="1">
    <source>
        <dbReference type="ARBA" id="ARBA00022723"/>
    </source>
</evidence>
<keyword evidence="2" id="KW-0456">Lyase</keyword>